<dbReference type="UniPathway" id="UPA00344"/>
<comment type="subunit">
    <text evidence="6">Homohexamer; trimer of dimers.</text>
</comment>
<evidence type="ECO:0000256" key="5">
    <source>
        <dbReference type="ARBA" id="ARBA00023239"/>
    </source>
</evidence>
<dbReference type="PATRIC" id="fig|1125712.3.peg.886"/>
<name>U2TRJ6_9ACTN</name>
<dbReference type="Proteomes" id="UP000016638">
    <property type="component" value="Unassembled WGS sequence"/>
</dbReference>
<dbReference type="EMBL" id="AWEZ01000037">
    <property type="protein sequence ID" value="ERL09025.1"/>
    <property type="molecule type" value="Genomic_DNA"/>
</dbReference>
<dbReference type="InterPro" id="IPR005302">
    <property type="entry name" value="MoCF_Sase_C"/>
</dbReference>
<evidence type="ECO:0000256" key="3">
    <source>
        <dbReference type="ARBA" id="ARBA00012575"/>
    </source>
</evidence>
<evidence type="ECO:0000256" key="2">
    <source>
        <dbReference type="ARBA" id="ARBA00005046"/>
    </source>
</evidence>
<keyword evidence="4 6" id="KW-0501">Molybdenum cofactor biosynthesis</keyword>
<dbReference type="NCBIfam" id="NF006870">
    <property type="entry name" value="PRK09364.1"/>
    <property type="match status" value="1"/>
</dbReference>
<comment type="pathway">
    <text evidence="2 6">Cofactor biosynthesis; molybdopterin biosynthesis.</text>
</comment>
<dbReference type="Pfam" id="PF01967">
    <property type="entry name" value="MoaC"/>
    <property type="match status" value="1"/>
</dbReference>
<protein>
    <recommendedName>
        <fullName evidence="3 6">Cyclic pyranopterin monophosphate synthase</fullName>
        <ecNumber evidence="3 6">4.6.1.17</ecNumber>
    </recommendedName>
    <alternativeName>
        <fullName evidence="6">Molybdenum cofactor biosynthesis protein C</fullName>
    </alternativeName>
</protein>
<feature type="domain" description="MOSC" evidence="7">
    <location>
        <begin position="189"/>
        <end position="314"/>
    </location>
</feature>
<dbReference type="Gene3D" id="2.40.33.20">
    <property type="entry name" value="PK beta-barrel domain-like"/>
    <property type="match status" value="1"/>
</dbReference>
<dbReference type="InterPro" id="IPR023045">
    <property type="entry name" value="MoaC"/>
</dbReference>
<dbReference type="InterPro" id="IPR011037">
    <property type="entry name" value="Pyrv_Knase-like_insert_dom_sf"/>
</dbReference>
<feature type="binding site" evidence="6">
    <location>
        <begin position="74"/>
        <end position="76"/>
    </location>
    <ligand>
        <name>substrate</name>
    </ligand>
</feature>
<dbReference type="InterPro" id="IPR002820">
    <property type="entry name" value="Mopterin_CF_biosynth-C_dom"/>
</dbReference>
<dbReference type="Pfam" id="PF03473">
    <property type="entry name" value="MOSC"/>
    <property type="match status" value="1"/>
</dbReference>
<dbReference type="OrthoDB" id="9794429at2"/>
<feature type="active site" evidence="6">
    <location>
        <position position="125"/>
    </location>
</feature>
<dbReference type="GO" id="GO:0030151">
    <property type="term" value="F:molybdenum ion binding"/>
    <property type="evidence" value="ECO:0007669"/>
    <property type="project" value="InterPro"/>
</dbReference>
<dbReference type="RefSeq" id="WP_021725722.1">
    <property type="nucleotide sequence ID" value="NZ_AWEZ01000037.1"/>
</dbReference>
<dbReference type="PANTHER" id="PTHR36930">
    <property type="entry name" value="METAL-SULFUR CLUSTER BIOSYNTHESIS PROTEINS YUAD-RELATED"/>
    <property type="match status" value="1"/>
</dbReference>
<dbReference type="InterPro" id="IPR036522">
    <property type="entry name" value="MoaC_sf"/>
</dbReference>
<evidence type="ECO:0000256" key="1">
    <source>
        <dbReference type="ARBA" id="ARBA00001637"/>
    </source>
</evidence>
<evidence type="ECO:0000259" key="7">
    <source>
        <dbReference type="PROSITE" id="PS51340"/>
    </source>
</evidence>
<dbReference type="STRING" id="1125712.HMPREF1316_2118"/>
<keyword evidence="9" id="KW-1185">Reference proteome</keyword>
<evidence type="ECO:0000313" key="8">
    <source>
        <dbReference type="EMBL" id="ERL09025.1"/>
    </source>
</evidence>
<comment type="function">
    <text evidence="6">Catalyzes the conversion of (8S)-3',8-cyclo-7,8-dihydroguanosine 5'-triphosphate to cyclic pyranopterin monophosphate (cPMP).</text>
</comment>
<comment type="similarity">
    <text evidence="6">Belongs to the MoaC family.</text>
</comment>
<evidence type="ECO:0000256" key="4">
    <source>
        <dbReference type="ARBA" id="ARBA00023150"/>
    </source>
</evidence>
<dbReference type="EC" id="4.6.1.17" evidence="3 6"/>
<proteinExistence type="inferred from homology"/>
<dbReference type="CDD" id="cd01420">
    <property type="entry name" value="MoaC_PE"/>
    <property type="match status" value="1"/>
</dbReference>
<dbReference type="InterPro" id="IPR052716">
    <property type="entry name" value="MOSC_domain"/>
</dbReference>
<dbReference type="HAMAP" id="MF_01224_B">
    <property type="entry name" value="MoaC_B"/>
    <property type="match status" value="1"/>
</dbReference>
<comment type="caution">
    <text evidence="8">The sequence shown here is derived from an EMBL/GenBank/DDBJ whole genome shotgun (WGS) entry which is preliminary data.</text>
</comment>
<dbReference type="GO" id="GO:0030170">
    <property type="term" value="F:pyridoxal phosphate binding"/>
    <property type="evidence" value="ECO:0007669"/>
    <property type="project" value="InterPro"/>
</dbReference>
<feature type="binding site" evidence="6">
    <location>
        <begin position="110"/>
        <end position="111"/>
    </location>
    <ligand>
        <name>substrate</name>
    </ligand>
</feature>
<comment type="catalytic activity">
    <reaction evidence="1 6">
        <text>(8S)-3',8-cyclo-7,8-dihydroguanosine 5'-triphosphate = cyclic pyranopterin phosphate + diphosphate</text>
        <dbReference type="Rhea" id="RHEA:49580"/>
        <dbReference type="ChEBI" id="CHEBI:33019"/>
        <dbReference type="ChEBI" id="CHEBI:59648"/>
        <dbReference type="ChEBI" id="CHEBI:131766"/>
        <dbReference type="EC" id="4.6.1.17"/>
    </reaction>
</comment>
<dbReference type="Gene3D" id="3.30.70.640">
    <property type="entry name" value="Molybdopterin cofactor biosynthesis C (MoaC) domain"/>
    <property type="match status" value="1"/>
</dbReference>
<evidence type="ECO:0000256" key="6">
    <source>
        <dbReference type="HAMAP-Rule" id="MF_01224"/>
    </source>
</evidence>
<accession>U2TRJ6</accession>
<dbReference type="eggNOG" id="COG0315">
    <property type="taxonomic scope" value="Bacteria"/>
</dbReference>
<dbReference type="SUPFAM" id="SSF55040">
    <property type="entry name" value="Molybdenum cofactor biosynthesis protein C, MoaC"/>
    <property type="match status" value="1"/>
</dbReference>
<dbReference type="NCBIfam" id="TIGR00581">
    <property type="entry name" value="moaC"/>
    <property type="match status" value="1"/>
</dbReference>
<organism evidence="8 9">
    <name type="scientific">Olsenella profusa F0195</name>
    <dbReference type="NCBI Taxonomy" id="1125712"/>
    <lineage>
        <taxon>Bacteria</taxon>
        <taxon>Bacillati</taxon>
        <taxon>Actinomycetota</taxon>
        <taxon>Coriobacteriia</taxon>
        <taxon>Coriobacteriales</taxon>
        <taxon>Atopobiaceae</taxon>
        <taxon>Olsenella</taxon>
    </lineage>
</organism>
<dbReference type="GO" id="GO:0061799">
    <property type="term" value="F:cyclic pyranopterin monophosphate synthase activity"/>
    <property type="evidence" value="ECO:0007669"/>
    <property type="project" value="UniProtKB-UniRule"/>
</dbReference>
<dbReference type="PROSITE" id="PS51340">
    <property type="entry name" value="MOSC"/>
    <property type="match status" value="1"/>
</dbReference>
<dbReference type="InterPro" id="IPR047594">
    <property type="entry name" value="MoaC_bact/euk"/>
</dbReference>
<sequence>MGLTHFDGEGRARMVDVSAKPKTQRVARAAGRVLMRPDTLELVRTGGISKGDVLAVAQVAGIMAAKRCWELVPMCHPIQLTGVDVSFSYEKGGIAFTATTRCCGETGVEMEALTAASVTGLTIYDMCKAHQRDMVITGVRLLEKDGGKSGHFVRAAGDDPAAATEADTASLLHGTVVATCISEKKGTRKQAVDAIELKVGKGIEGDAHAGGWHRQVSLLANESVDLMRAKGIELAPGDFAENVLTQGIDVKSLPVGTTLAVGPARMVVTQIGKACHNDCEIRRLTGMCVMPTDGVFCVVTRGGAVRAGDEVRVMGEGELA</sequence>
<reference evidence="8 9" key="1">
    <citation type="submission" date="2013-08" db="EMBL/GenBank/DDBJ databases">
        <authorList>
            <person name="Durkin A.S."/>
            <person name="Haft D.R."/>
            <person name="McCorrison J."/>
            <person name="Torralba M."/>
            <person name="Gillis M."/>
            <person name="Haft D.H."/>
            <person name="Methe B."/>
            <person name="Sutton G."/>
            <person name="Nelson K.E."/>
        </authorList>
    </citation>
    <scope>NUCLEOTIDE SEQUENCE [LARGE SCALE GENOMIC DNA]</scope>
    <source>
        <strain evidence="8 9">F0195</strain>
    </source>
</reference>
<dbReference type="AlphaFoldDB" id="U2TRJ6"/>
<dbReference type="SUPFAM" id="SSF50800">
    <property type="entry name" value="PK beta-barrel domain-like"/>
    <property type="match status" value="1"/>
</dbReference>
<dbReference type="GO" id="GO:0006777">
    <property type="term" value="P:Mo-molybdopterin cofactor biosynthetic process"/>
    <property type="evidence" value="ECO:0007669"/>
    <property type="project" value="UniProtKB-UniRule"/>
</dbReference>
<keyword evidence="5 6" id="KW-0456">Lyase</keyword>
<evidence type="ECO:0000313" key="9">
    <source>
        <dbReference type="Proteomes" id="UP000016638"/>
    </source>
</evidence>
<gene>
    <name evidence="8" type="primary">moaC_1</name>
    <name evidence="6" type="synonym">moaC</name>
    <name evidence="8" type="ORF">HMPREF1316_2118</name>
</gene>
<dbReference type="eggNOG" id="COG2258">
    <property type="taxonomic scope" value="Bacteria"/>
</dbReference>
<dbReference type="PANTHER" id="PTHR36930:SF1">
    <property type="entry name" value="MOSC DOMAIN-CONTAINING PROTEIN"/>
    <property type="match status" value="1"/>
</dbReference>